<reference evidence="2" key="1">
    <citation type="submission" date="2021-01" db="EMBL/GenBank/DDBJ databases">
        <title>Whole genome shotgun sequence of Dactylosporangium siamense NBRC 106093.</title>
        <authorList>
            <person name="Komaki H."/>
            <person name="Tamura T."/>
        </authorList>
    </citation>
    <scope>NUCLEOTIDE SEQUENCE</scope>
    <source>
        <strain evidence="2">NBRC 106093</strain>
    </source>
</reference>
<proteinExistence type="predicted"/>
<dbReference type="AlphaFoldDB" id="A0A919UD27"/>
<organism evidence="2 3">
    <name type="scientific">Dactylosporangium siamense</name>
    <dbReference type="NCBI Taxonomy" id="685454"/>
    <lineage>
        <taxon>Bacteria</taxon>
        <taxon>Bacillati</taxon>
        <taxon>Actinomycetota</taxon>
        <taxon>Actinomycetes</taxon>
        <taxon>Micromonosporales</taxon>
        <taxon>Micromonosporaceae</taxon>
        <taxon>Dactylosporangium</taxon>
    </lineage>
</organism>
<protein>
    <recommendedName>
        <fullName evidence="4">Peptide zinc metalloprotease protein</fullName>
    </recommendedName>
</protein>
<dbReference type="EMBL" id="BONQ01000081">
    <property type="protein sequence ID" value="GIG47245.1"/>
    <property type="molecule type" value="Genomic_DNA"/>
</dbReference>
<feature type="transmembrane region" description="Helical" evidence="1">
    <location>
        <begin position="356"/>
        <end position="375"/>
    </location>
</feature>
<keyword evidence="1" id="KW-1133">Transmembrane helix</keyword>
<gene>
    <name evidence="2" type="ORF">Dsi01nite_052860</name>
</gene>
<evidence type="ECO:0000256" key="1">
    <source>
        <dbReference type="SAM" id="Phobius"/>
    </source>
</evidence>
<accession>A0A919UD27</accession>
<evidence type="ECO:0000313" key="3">
    <source>
        <dbReference type="Proteomes" id="UP000660611"/>
    </source>
</evidence>
<evidence type="ECO:0008006" key="4">
    <source>
        <dbReference type="Google" id="ProtNLM"/>
    </source>
</evidence>
<keyword evidence="1" id="KW-0812">Transmembrane</keyword>
<keyword evidence="3" id="KW-1185">Reference proteome</keyword>
<name>A0A919UD27_9ACTN</name>
<evidence type="ECO:0000313" key="2">
    <source>
        <dbReference type="EMBL" id="GIG47245.1"/>
    </source>
</evidence>
<dbReference type="Proteomes" id="UP000660611">
    <property type="component" value="Unassembled WGS sequence"/>
</dbReference>
<feature type="transmembrane region" description="Helical" evidence="1">
    <location>
        <begin position="222"/>
        <end position="243"/>
    </location>
</feature>
<feature type="transmembrane region" description="Helical" evidence="1">
    <location>
        <begin position="255"/>
        <end position="274"/>
    </location>
</feature>
<feature type="transmembrane region" description="Helical" evidence="1">
    <location>
        <begin position="123"/>
        <end position="147"/>
    </location>
</feature>
<dbReference type="RefSeq" id="WP_203848966.1">
    <property type="nucleotide sequence ID" value="NZ_BAAAVW010000017.1"/>
</dbReference>
<comment type="caution">
    <text evidence="2">The sequence shown here is derived from an EMBL/GenBank/DDBJ whole genome shotgun (WGS) entry which is preliminary data.</text>
</comment>
<keyword evidence="1" id="KW-0472">Membrane</keyword>
<sequence length="391" mass="41760">MTATTGVTGDPQDLLDARPRVRPDLLISAAMRRGPAEIHLVKIRGGQVFEVAAKECFLIRHLDGHRSVADVGDLYAARFGRRLGPAQWSQLLWLLHQRDLLAADGQSRPRPVPRPGLRRLAGAFRWAFSVPAGLAATAALLALYTAVGVRSPHLWQAARPALHDWRSIAGVVAVCYLSAMLHELAHGVAATHYGCAVVRINLFRLTCQVEDYQYLPARAHRVAVAAVGGVLNALVTAPFVLAWALSAPGSAGHRFAAAVALAGTAQSLVNYVPIAPLDGYKMLSHQLGMLALGPESRRYLWSRPHRWVTRRGPVYPGPARIALGLYGTAWHAAAAAAGTTAAVAGGRLLEPALGRAAYAASAAAVVLTFTLWLASQPGLRPARSRTHQPVT</sequence>